<keyword evidence="1" id="KW-0812">Transmembrane</keyword>
<dbReference type="Proteomes" id="UP001390963">
    <property type="component" value="Unassembled WGS sequence"/>
</dbReference>
<dbReference type="Proteomes" id="UP001388259">
    <property type="component" value="Unassembled WGS sequence"/>
</dbReference>
<evidence type="ECO:0000313" key="2">
    <source>
        <dbReference type="EMBL" id="MEM0517491.1"/>
    </source>
</evidence>
<protein>
    <recommendedName>
        <fullName evidence="6">Phosphatidate cytidylyltransferase</fullName>
    </recommendedName>
</protein>
<dbReference type="EMBL" id="JAZBJM010000002">
    <property type="protein sequence ID" value="MEM0517491.1"/>
    <property type="molecule type" value="Genomic_DNA"/>
</dbReference>
<feature type="transmembrane region" description="Helical" evidence="1">
    <location>
        <begin position="6"/>
        <end position="27"/>
    </location>
</feature>
<reference evidence="2 5" key="1">
    <citation type="submission" date="2024-01" db="EMBL/GenBank/DDBJ databases">
        <title>Aequorivita flavus sp. nov., isolated from deep-sea sediment.</title>
        <authorList>
            <person name="Chen X."/>
        </authorList>
    </citation>
    <scope>NUCLEOTIDE SEQUENCE</scope>
    <source>
        <strain evidence="2">MCCC 1A16923</strain>
        <strain evidence="3 5">MCCC 1A16935</strain>
    </source>
</reference>
<keyword evidence="5" id="KW-1185">Reference proteome</keyword>
<organism evidence="2 4">
    <name type="scientific">Aequorivita flava</name>
    <dbReference type="NCBI Taxonomy" id="3114371"/>
    <lineage>
        <taxon>Bacteria</taxon>
        <taxon>Pseudomonadati</taxon>
        <taxon>Bacteroidota</taxon>
        <taxon>Flavobacteriia</taxon>
        <taxon>Flavobacteriales</taxon>
        <taxon>Flavobacteriaceae</taxon>
        <taxon>Aequorivita</taxon>
    </lineage>
</organism>
<keyword evidence="1" id="KW-0472">Membrane</keyword>
<comment type="caution">
    <text evidence="2">The sequence shown here is derived from an EMBL/GenBank/DDBJ whole genome shotgun (WGS) entry which is preliminary data.</text>
</comment>
<dbReference type="RefSeq" id="WP_279449638.1">
    <property type="nucleotide sequence ID" value="NZ_JAZBJM010000002.1"/>
</dbReference>
<proteinExistence type="predicted"/>
<dbReference type="EMBL" id="JBANCF010000002">
    <property type="protein sequence ID" value="MEM0572703.1"/>
    <property type="molecule type" value="Genomic_DNA"/>
</dbReference>
<evidence type="ECO:0008006" key="6">
    <source>
        <dbReference type="Google" id="ProtNLM"/>
    </source>
</evidence>
<keyword evidence="1" id="KW-1133">Transmembrane helix</keyword>
<feature type="transmembrane region" description="Helical" evidence="1">
    <location>
        <begin position="34"/>
        <end position="52"/>
    </location>
</feature>
<evidence type="ECO:0000313" key="4">
    <source>
        <dbReference type="Proteomes" id="UP001388259"/>
    </source>
</evidence>
<evidence type="ECO:0000256" key="1">
    <source>
        <dbReference type="SAM" id="Phobius"/>
    </source>
</evidence>
<gene>
    <name evidence="3" type="ORF">VZD24_04180</name>
    <name evidence="2" type="ORF">VZD85_03930</name>
</gene>
<accession>A0AB35YRY1</accession>
<sequence>MKKYFIIALLVIVGLTVAYLTFVIAAIKIIIGSILLGVAAIALLAVWIMWKIDD</sequence>
<name>A0AB35YRY1_9FLAO</name>
<evidence type="ECO:0000313" key="3">
    <source>
        <dbReference type="EMBL" id="MEM0572703.1"/>
    </source>
</evidence>
<evidence type="ECO:0000313" key="5">
    <source>
        <dbReference type="Proteomes" id="UP001390963"/>
    </source>
</evidence>
<dbReference type="AlphaFoldDB" id="A0AB35YRY1"/>